<keyword evidence="3" id="KW-0731">Sigma factor</keyword>
<dbReference type="Gene3D" id="1.10.1740.10">
    <property type="match status" value="1"/>
</dbReference>
<dbReference type="PANTHER" id="PTHR43133">
    <property type="entry name" value="RNA POLYMERASE ECF-TYPE SIGMA FACTO"/>
    <property type="match status" value="1"/>
</dbReference>
<keyword evidence="2" id="KW-0805">Transcription regulation</keyword>
<dbReference type="GO" id="GO:0016987">
    <property type="term" value="F:sigma factor activity"/>
    <property type="evidence" value="ECO:0007669"/>
    <property type="project" value="UniProtKB-KW"/>
</dbReference>
<dbReference type="Pfam" id="PF04542">
    <property type="entry name" value="Sigma70_r2"/>
    <property type="match status" value="1"/>
</dbReference>
<evidence type="ECO:0000259" key="6">
    <source>
        <dbReference type="Pfam" id="PF04542"/>
    </source>
</evidence>
<evidence type="ECO:0000259" key="7">
    <source>
        <dbReference type="Pfam" id="PF08281"/>
    </source>
</evidence>
<dbReference type="GO" id="GO:0006352">
    <property type="term" value="P:DNA-templated transcription initiation"/>
    <property type="evidence" value="ECO:0007669"/>
    <property type="project" value="InterPro"/>
</dbReference>
<keyword evidence="4" id="KW-0238">DNA-binding</keyword>
<dbReference type="STRING" id="1044.EH31_10450"/>
<name>A0A074MF62_ERYLO</name>
<dbReference type="CDD" id="cd06171">
    <property type="entry name" value="Sigma70_r4"/>
    <property type="match status" value="1"/>
</dbReference>
<feature type="domain" description="RNA polymerase sigma factor 70 region 4 type 2" evidence="7">
    <location>
        <begin position="127"/>
        <end position="179"/>
    </location>
</feature>
<keyword evidence="9" id="KW-1185">Reference proteome</keyword>
<reference evidence="8 9" key="1">
    <citation type="submission" date="2014-04" db="EMBL/GenBank/DDBJ databases">
        <title>A comprehensive comparison of genomes of Erythrobacter spp. strains.</title>
        <authorList>
            <person name="Zheng Q."/>
        </authorList>
    </citation>
    <scope>NUCLEOTIDE SEQUENCE [LARGE SCALE GENOMIC DNA]</scope>
    <source>
        <strain evidence="8 9">DSM 6997</strain>
    </source>
</reference>
<dbReference type="InterPro" id="IPR013324">
    <property type="entry name" value="RNA_pol_sigma_r3/r4-like"/>
</dbReference>
<dbReference type="InterPro" id="IPR013249">
    <property type="entry name" value="RNA_pol_sigma70_r4_t2"/>
</dbReference>
<accession>A0A074MF62</accession>
<evidence type="ECO:0000313" key="8">
    <source>
        <dbReference type="EMBL" id="KEO90498.1"/>
    </source>
</evidence>
<dbReference type="PANTHER" id="PTHR43133:SF8">
    <property type="entry name" value="RNA POLYMERASE SIGMA FACTOR HI_1459-RELATED"/>
    <property type="match status" value="1"/>
</dbReference>
<dbReference type="SUPFAM" id="SSF88659">
    <property type="entry name" value="Sigma3 and sigma4 domains of RNA polymerase sigma factors"/>
    <property type="match status" value="1"/>
</dbReference>
<dbReference type="EMBL" id="JMIW01000003">
    <property type="protein sequence ID" value="KEO90498.1"/>
    <property type="molecule type" value="Genomic_DNA"/>
</dbReference>
<dbReference type="RefSeq" id="WP_034959943.1">
    <property type="nucleotide sequence ID" value="NZ_JMIW01000003.1"/>
</dbReference>
<gene>
    <name evidence="8" type="ORF">EH31_10450</name>
</gene>
<evidence type="ECO:0000256" key="5">
    <source>
        <dbReference type="ARBA" id="ARBA00023163"/>
    </source>
</evidence>
<dbReference type="InterPro" id="IPR039425">
    <property type="entry name" value="RNA_pol_sigma-70-like"/>
</dbReference>
<evidence type="ECO:0000256" key="4">
    <source>
        <dbReference type="ARBA" id="ARBA00023125"/>
    </source>
</evidence>
<dbReference type="InterPro" id="IPR014284">
    <property type="entry name" value="RNA_pol_sigma-70_dom"/>
</dbReference>
<evidence type="ECO:0000256" key="2">
    <source>
        <dbReference type="ARBA" id="ARBA00023015"/>
    </source>
</evidence>
<dbReference type="Gene3D" id="1.10.10.10">
    <property type="entry name" value="Winged helix-like DNA-binding domain superfamily/Winged helix DNA-binding domain"/>
    <property type="match status" value="1"/>
</dbReference>
<keyword evidence="5" id="KW-0804">Transcription</keyword>
<dbReference type="Pfam" id="PF08281">
    <property type="entry name" value="Sigma70_r4_2"/>
    <property type="match status" value="1"/>
</dbReference>
<evidence type="ECO:0000256" key="1">
    <source>
        <dbReference type="ARBA" id="ARBA00010641"/>
    </source>
</evidence>
<dbReference type="SUPFAM" id="SSF88946">
    <property type="entry name" value="Sigma2 domain of RNA polymerase sigma factors"/>
    <property type="match status" value="1"/>
</dbReference>
<dbReference type="InterPro" id="IPR013325">
    <property type="entry name" value="RNA_pol_sigma_r2"/>
</dbReference>
<sequence length="186" mass="20710">MSSTEGNSPPKLVQQATQGSRAAFSKLVEPHLGRLIALATRMVDSQHSGEDAVQDGLASVWLARHRLDPDRPIGPYLTTAVLNKCRDRLRARKAKRFFGVESSEGAALIGDERPNPEHIAADRQELDLLRAEIERLPIRLREALVLVSIDGRSQAEAASLLGVSEKAIETRVYRARQRLRKKFDQI</sequence>
<dbReference type="GO" id="GO:0003677">
    <property type="term" value="F:DNA binding"/>
    <property type="evidence" value="ECO:0007669"/>
    <property type="project" value="UniProtKB-KW"/>
</dbReference>
<evidence type="ECO:0000313" key="9">
    <source>
        <dbReference type="Proteomes" id="UP000027647"/>
    </source>
</evidence>
<protein>
    <submittedName>
        <fullName evidence="8">RNA polymerase</fullName>
    </submittedName>
</protein>
<comment type="similarity">
    <text evidence="1">Belongs to the sigma-70 factor family. ECF subfamily.</text>
</comment>
<proteinExistence type="inferred from homology"/>
<dbReference type="OrthoDB" id="7041663at2"/>
<dbReference type="NCBIfam" id="TIGR02937">
    <property type="entry name" value="sigma70-ECF"/>
    <property type="match status" value="1"/>
</dbReference>
<feature type="domain" description="RNA polymerase sigma-70 region 2" evidence="6">
    <location>
        <begin position="27"/>
        <end position="93"/>
    </location>
</feature>
<comment type="caution">
    <text evidence="8">The sequence shown here is derived from an EMBL/GenBank/DDBJ whole genome shotgun (WGS) entry which is preliminary data.</text>
</comment>
<dbReference type="AlphaFoldDB" id="A0A074MF62"/>
<dbReference type="InterPro" id="IPR036388">
    <property type="entry name" value="WH-like_DNA-bd_sf"/>
</dbReference>
<evidence type="ECO:0000256" key="3">
    <source>
        <dbReference type="ARBA" id="ARBA00023082"/>
    </source>
</evidence>
<organism evidence="8 9">
    <name type="scientific">Erythrobacter longus</name>
    <dbReference type="NCBI Taxonomy" id="1044"/>
    <lineage>
        <taxon>Bacteria</taxon>
        <taxon>Pseudomonadati</taxon>
        <taxon>Pseudomonadota</taxon>
        <taxon>Alphaproteobacteria</taxon>
        <taxon>Sphingomonadales</taxon>
        <taxon>Erythrobacteraceae</taxon>
        <taxon>Erythrobacter/Porphyrobacter group</taxon>
        <taxon>Erythrobacter</taxon>
    </lineage>
</organism>
<dbReference type="InterPro" id="IPR007627">
    <property type="entry name" value="RNA_pol_sigma70_r2"/>
</dbReference>
<dbReference type="eggNOG" id="COG1595">
    <property type="taxonomic scope" value="Bacteria"/>
</dbReference>
<dbReference type="Proteomes" id="UP000027647">
    <property type="component" value="Unassembled WGS sequence"/>
</dbReference>